<feature type="compositionally biased region" description="Low complexity" evidence="3">
    <location>
        <begin position="506"/>
        <end position="538"/>
    </location>
</feature>
<feature type="compositionally biased region" description="Pro residues" evidence="3">
    <location>
        <begin position="450"/>
        <end position="474"/>
    </location>
</feature>
<feature type="transmembrane region" description="Helical" evidence="4">
    <location>
        <begin position="82"/>
        <end position="111"/>
    </location>
</feature>
<evidence type="ECO:0000256" key="4">
    <source>
        <dbReference type="SAM" id="Phobius"/>
    </source>
</evidence>
<dbReference type="Pfam" id="PF00076">
    <property type="entry name" value="RRM_1"/>
    <property type="match status" value="1"/>
</dbReference>
<evidence type="ECO:0000256" key="1">
    <source>
        <dbReference type="ARBA" id="ARBA00022884"/>
    </source>
</evidence>
<name>A0A8H7HYT8_9AGAM</name>
<dbReference type="PROSITE" id="PS50102">
    <property type="entry name" value="RRM"/>
    <property type="match status" value="1"/>
</dbReference>
<dbReference type="SUPFAM" id="SSF54928">
    <property type="entry name" value="RNA-binding domain, RBD"/>
    <property type="match status" value="1"/>
</dbReference>
<dbReference type="OrthoDB" id="439808at2759"/>
<dbReference type="Gene3D" id="3.30.70.330">
    <property type="match status" value="2"/>
</dbReference>
<feature type="domain" description="RRM" evidence="5">
    <location>
        <begin position="135"/>
        <end position="207"/>
    </location>
</feature>
<comment type="caution">
    <text evidence="6">The sequence shown here is derived from an EMBL/GenBank/DDBJ whole genome shotgun (WGS) entry which is preliminary data.</text>
</comment>
<evidence type="ECO:0000313" key="7">
    <source>
        <dbReference type="Proteomes" id="UP000602905"/>
    </source>
</evidence>
<reference evidence="6" key="1">
    <citation type="submission" date="2020-09" db="EMBL/GenBank/DDBJ databases">
        <title>Comparative genome analyses of four rice-infecting Rhizoctonia solani isolates reveal extensive enrichment of homogalacturonan modification genes.</title>
        <authorList>
            <person name="Lee D.-Y."/>
            <person name="Jeon J."/>
            <person name="Kim K.-T."/>
            <person name="Cheong K."/>
            <person name="Song H."/>
            <person name="Choi G."/>
            <person name="Ko J."/>
            <person name="Opiyo S.O."/>
            <person name="Zuo S."/>
            <person name="Madhav S."/>
            <person name="Lee Y.-H."/>
            <person name="Wang G.-L."/>
        </authorList>
    </citation>
    <scope>NUCLEOTIDE SEQUENCE</scope>
    <source>
        <strain evidence="6">AG1-IA WGL</strain>
    </source>
</reference>
<dbReference type="InterPro" id="IPR035979">
    <property type="entry name" value="RBD_domain_sf"/>
</dbReference>
<dbReference type="PANTHER" id="PTHR23189">
    <property type="entry name" value="RNA RECOGNITION MOTIF-CONTAINING"/>
    <property type="match status" value="1"/>
</dbReference>
<accession>A0A8H7HYT8</accession>
<dbReference type="EMBL" id="JACYCD010000022">
    <property type="protein sequence ID" value="KAF8713608.1"/>
    <property type="molecule type" value="Genomic_DNA"/>
</dbReference>
<dbReference type="InterPro" id="IPR000504">
    <property type="entry name" value="RRM_dom"/>
</dbReference>
<dbReference type="SMART" id="SM00360">
    <property type="entry name" value="RRM"/>
    <property type="match status" value="2"/>
</dbReference>
<feature type="compositionally biased region" description="Pro residues" evidence="3">
    <location>
        <begin position="492"/>
        <end position="505"/>
    </location>
</feature>
<organism evidence="6 7">
    <name type="scientific">Rhizoctonia solani</name>
    <dbReference type="NCBI Taxonomy" id="456999"/>
    <lineage>
        <taxon>Eukaryota</taxon>
        <taxon>Fungi</taxon>
        <taxon>Dikarya</taxon>
        <taxon>Basidiomycota</taxon>
        <taxon>Agaricomycotina</taxon>
        <taxon>Agaricomycetes</taxon>
        <taxon>Cantharellales</taxon>
        <taxon>Ceratobasidiaceae</taxon>
        <taxon>Rhizoctonia</taxon>
    </lineage>
</organism>
<feature type="compositionally biased region" description="Low complexity" evidence="3">
    <location>
        <begin position="578"/>
        <end position="587"/>
    </location>
</feature>
<keyword evidence="4" id="KW-1133">Transmembrane helix</keyword>
<feature type="region of interest" description="Disordered" evidence="3">
    <location>
        <begin position="492"/>
        <end position="601"/>
    </location>
</feature>
<protein>
    <submittedName>
        <fullName evidence="6">RNA recognition motif</fullName>
    </submittedName>
</protein>
<keyword evidence="4" id="KW-0472">Membrane</keyword>
<keyword evidence="1 2" id="KW-0694">RNA-binding</keyword>
<sequence>MEEEGVAVEEEAGAEEGVAIAAILTTIVPMTAPIMVVPVIHTLMVPRQLVIMRTVPAKADMVMTAAGTAEAMKIMAIEEEGVVVAVAAGSVAAIVTVTIETLVVVVIVAVADALRGQPEMTPFMTALLSKESNVRDHVAHSLSGISSTSVRRQFEEFGEIKTFFDLIANRGMVFVTYYDVRAAERARERLQDSEISGRPIDVHYSLPRGDEQAGRCERDKNQGTLLITLRQSNQTVDDHELRRLFQRFGDVKQILPAEGRNDQRLLEMYDSRAMETAHDHLQGQPLQDGIMDIEFAWDVPETPLPPGPVPGSKYKNANMAETQIRNPGDGEEDGAGVVFEANTRSERETAVGTGIVDGPVVHAVTGTGMDMAPDEEAGLIMRSPLVVVEITGLRPPEIQDTREVEAQVDMVRPAPVQLLHLRQPADDRLEQAKKVQQLLAALKQSQPAGAPTPPPQVAPPANNPPPPNPYAYPPSLIPSSMPPFPPAGYSAPPPGYPYPPPPPSQPVAQPNADQPPASLASLPPSVLALLQQGPTAQASPPPAQPPQGMYGIPGYGAYAAPPQQLPPPPHMPPPSQSPPAAGQTPQAMQQLMALLSAHKRV</sequence>
<feature type="compositionally biased region" description="Pro residues" evidence="3">
    <location>
        <begin position="563"/>
        <end position="577"/>
    </location>
</feature>
<dbReference type="Proteomes" id="UP000602905">
    <property type="component" value="Unassembled WGS sequence"/>
</dbReference>
<feature type="non-terminal residue" evidence="6">
    <location>
        <position position="1"/>
    </location>
</feature>
<dbReference type="InterPro" id="IPR012677">
    <property type="entry name" value="Nucleotide-bd_a/b_plait_sf"/>
</dbReference>
<dbReference type="Pfam" id="PF13893">
    <property type="entry name" value="RRM_5"/>
    <property type="match status" value="1"/>
</dbReference>
<dbReference type="GO" id="GO:0003723">
    <property type="term" value="F:RNA binding"/>
    <property type="evidence" value="ECO:0007669"/>
    <property type="project" value="UniProtKB-UniRule"/>
</dbReference>
<keyword evidence="4" id="KW-0812">Transmembrane</keyword>
<feature type="region of interest" description="Disordered" evidence="3">
    <location>
        <begin position="444"/>
        <end position="474"/>
    </location>
</feature>
<gene>
    <name evidence="6" type="ORF">RHS03_00531</name>
</gene>
<evidence type="ECO:0000256" key="2">
    <source>
        <dbReference type="PROSITE-ProRule" id="PRU00176"/>
    </source>
</evidence>
<dbReference type="AlphaFoldDB" id="A0A8H7HYT8"/>
<evidence type="ECO:0000259" key="5">
    <source>
        <dbReference type="PROSITE" id="PS50102"/>
    </source>
</evidence>
<evidence type="ECO:0000256" key="3">
    <source>
        <dbReference type="SAM" id="MobiDB-lite"/>
    </source>
</evidence>
<proteinExistence type="predicted"/>
<evidence type="ECO:0000313" key="6">
    <source>
        <dbReference type="EMBL" id="KAF8713608.1"/>
    </source>
</evidence>
<dbReference type="CDD" id="cd12276">
    <property type="entry name" value="RRM2_MEI2_EAR1_like"/>
    <property type="match status" value="1"/>
</dbReference>
<feature type="transmembrane region" description="Helical" evidence="4">
    <location>
        <begin position="20"/>
        <end position="43"/>
    </location>
</feature>